<comment type="similarity">
    <text evidence="2 13">Belongs to the mitochondrial carrier (TC 2.A.29) family.</text>
</comment>
<dbReference type="Pfam" id="PF00153">
    <property type="entry name" value="Mito_carr"/>
    <property type="match status" value="2"/>
</dbReference>
<feature type="repeat" description="Solcar" evidence="12">
    <location>
        <begin position="1"/>
        <end position="65"/>
    </location>
</feature>
<evidence type="ECO:0000256" key="1">
    <source>
        <dbReference type="ARBA" id="ARBA00004141"/>
    </source>
</evidence>
<dbReference type="PANTHER" id="PTHR45667">
    <property type="entry name" value="S-ADENOSYLMETHIONINE MITOCHONDRIAL CARRIER PROTEIN"/>
    <property type="match status" value="1"/>
</dbReference>
<dbReference type="SUPFAM" id="SSF103506">
    <property type="entry name" value="Mitochondrial carrier"/>
    <property type="match status" value="1"/>
</dbReference>
<comment type="subcellular location">
    <subcellularLocation>
        <location evidence="1">Membrane</location>
        <topology evidence="1">Multi-pass membrane protein</topology>
    </subcellularLocation>
</comment>
<evidence type="ECO:0000256" key="5">
    <source>
        <dbReference type="ARBA" id="ARBA00022737"/>
    </source>
</evidence>
<dbReference type="Gene3D" id="1.50.40.10">
    <property type="entry name" value="Mitochondrial carrier domain"/>
    <property type="match status" value="1"/>
</dbReference>
<comment type="function">
    <text evidence="9">Mitochondrial S-adenosyl-L-methionine/S-adenosyl-L-homocysteine antiporter. Mediates the exchange of cytosolic S-adenosyl-L-methionine, the predominant methyl-group donor for macromolecule methylation processes, for mitochondrial S-adenosylhomocysteine(SAH), a by-product of methylation reactions.</text>
</comment>
<evidence type="ECO:0000256" key="13">
    <source>
        <dbReference type="RuleBase" id="RU000488"/>
    </source>
</evidence>
<evidence type="ECO:0000256" key="4">
    <source>
        <dbReference type="ARBA" id="ARBA00022692"/>
    </source>
</evidence>
<dbReference type="Proteomes" id="UP001158576">
    <property type="component" value="Chromosome 1"/>
</dbReference>
<gene>
    <name evidence="14" type="ORF">OKIOD_LOCUS9355</name>
</gene>
<evidence type="ECO:0000256" key="2">
    <source>
        <dbReference type="ARBA" id="ARBA00006375"/>
    </source>
</evidence>
<accession>A0ABN7SKC3</accession>
<dbReference type="PROSITE" id="PS50920">
    <property type="entry name" value="SOLCAR"/>
    <property type="match status" value="2"/>
</dbReference>
<dbReference type="InterPro" id="IPR018108">
    <property type="entry name" value="MCP_transmembrane"/>
</dbReference>
<evidence type="ECO:0000256" key="3">
    <source>
        <dbReference type="ARBA" id="ARBA00022448"/>
    </source>
</evidence>
<keyword evidence="4 12" id="KW-0812">Transmembrane</keyword>
<evidence type="ECO:0000256" key="11">
    <source>
        <dbReference type="ARBA" id="ARBA00041876"/>
    </source>
</evidence>
<keyword evidence="15" id="KW-1185">Reference proteome</keyword>
<protein>
    <recommendedName>
        <fullName evidence="10">Mitochondrial S-adenosylmethionine carrier protein</fullName>
    </recommendedName>
    <alternativeName>
        <fullName evidence="11">Solute carrier family 25 member 26</fullName>
    </alternativeName>
</protein>
<comment type="catalytic activity">
    <reaction evidence="8">
        <text>S-adenosyl-L-homocysteine(out) + S-adenosyl-L-methionine(in) = S-adenosyl-L-homocysteine(in) + S-adenosyl-L-methionine(out)</text>
        <dbReference type="Rhea" id="RHEA:75479"/>
        <dbReference type="ChEBI" id="CHEBI:57856"/>
        <dbReference type="ChEBI" id="CHEBI:59789"/>
    </reaction>
</comment>
<evidence type="ECO:0000256" key="10">
    <source>
        <dbReference type="ARBA" id="ARBA00039950"/>
    </source>
</evidence>
<evidence type="ECO:0000313" key="14">
    <source>
        <dbReference type="EMBL" id="CAG5103050.1"/>
    </source>
</evidence>
<feature type="repeat" description="Solcar" evidence="12">
    <location>
        <begin position="76"/>
        <end position="161"/>
    </location>
</feature>
<keyword evidence="6" id="KW-1133">Transmembrane helix</keyword>
<reference evidence="14 15" key="1">
    <citation type="submission" date="2021-04" db="EMBL/GenBank/DDBJ databases">
        <authorList>
            <person name="Bliznina A."/>
        </authorList>
    </citation>
    <scope>NUCLEOTIDE SEQUENCE [LARGE SCALE GENOMIC DNA]</scope>
</reference>
<sequence>MIRVPVEVVKQRCQATTISSSSENFKLIFAKEGIPGFYRGFAATICREVPFSIIQFPIWEALKSFYQKKAKIERDLGFFESGFCGAISGAIAASTTTPLDVAKTRIMLDQTNGSYNIPAILSSVYKNEGFGALFAGVYPRTFWITLGGFIYLGTLEKVKNILQKC</sequence>
<name>A0ABN7SKC3_OIKDI</name>
<evidence type="ECO:0000256" key="12">
    <source>
        <dbReference type="PROSITE-ProRule" id="PRU00282"/>
    </source>
</evidence>
<keyword evidence="7 12" id="KW-0472">Membrane</keyword>
<keyword evidence="5" id="KW-0677">Repeat</keyword>
<evidence type="ECO:0000256" key="9">
    <source>
        <dbReference type="ARBA" id="ARBA00037638"/>
    </source>
</evidence>
<evidence type="ECO:0000256" key="8">
    <source>
        <dbReference type="ARBA" id="ARBA00035847"/>
    </source>
</evidence>
<evidence type="ECO:0000256" key="7">
    <source>
        <dbReference type="ARBA" id="ARBA00023136"/>
    </source>
</evidence>
<dbReference type="EMBL" id="OU015566">
    <property type="protein sequence ID" value="CAG5103050.1"/>
    <property type="molecule type" value="Genomic_DNA"/>
</dbReference>
<evidence type="ECO:0000256" key="6">
    <source>
        <dbReference type="ARBA" id="ARBA00022989"/>
    </source>
</evidence>
<dbReference type="InterPro" id="IPR023395">
    <property type="entry name" value="MCP_dom_sf"/>
</dbReference>
<organism evidence="14 15">
    <name type="scientific">Oikopleura dioica</name>
    <name type="common">Tunicate</name>
    <dbReference type="NCBI Taxonomy" id="34765"/>
    <lineage>
        <taxon>Eukaryota</taxon>
        <taxon>Metazoa</taxon>
        <taxon>Chordata</taxon>
        <taxon>Tunicata</taxon>
        <taxon>Appendicularia</taxon>
        <taxon>Copelata</taxon>
        <taxon>Oikopleuridae</taxon>
        <taxon>Oikopleura</taxon>
    </lineage>
</organism>
<proteinExistence type="inferred from homology"/>
<evidence type="ECO:0000313" key="15">
    <source>
        <dbReference type="Proteomes" id="UP001158576"/>
    </source>
</evidence>
<keyword evidence="3 13" id="KW-0813">Transport</keyword>